<organism evidence="1">
    <name type="scientific">Mesocestoides corti</name>
    <name type="common">Flatworm</name>
    <dbReference type="NCBI Taxonomy" id="53468"/>
    <lineage>
        <taxon>Eukaryota</taxon>
        <taxon>Metazoa</taxon>
        <taxon>Spiralia</taxon>
        <taxon>Lophotrochozoa</taxon>
        <taxon>Platyhelminthes</taxon>
        <taxon>Cestoda</taxon>
        <taxon>Eucestoda</taxon>
        <taxon>Cyclophyllidea</taxon>
        <taxon>Mesocestoididae</taxon>
        <taxon>Mesocestoides</taxon>
    </lineage>
</organism>
<protein>
    <submittedName>
        <fullName evidence="1">JmjC domain-containing protein</fullName>
    </submittedName>
</protein>
<accession>A0A5K3EV56</accession>
<dbReference type="WBParaSite" id="MCU_003354-RE">
    <property type="protein sequence ID" value="MCU_003354-RE"/>
    <property type="gene ID" value="MCU_003354"/>
</dbReference>
<dbReference type="AlphaFoldDB" id="A0A5K3EV56"/>
<name>A0A5K3EV56_MESCO</name>
<proteinExistence type="predicted"/>
<evidence type="ECO:0000313" key="1">
    <source>
        <dbReference type="WBParaSite" id="MCU_003354-RE"/>
    </source>
</evidence>
<reference evidence="1" key="1">
    <citation type="submission" date="2019-11" db="UniProtKB">
        <authorList>
            <consortium name="WormBaseParasite"/>
        </authorList>
    </citation>
    <scope>IDENTIFICATION</scope>
</reference>
<sequence>MYFVRSPAQNILFPCFQKLFHALFTNLWQSCCSVLSHFEQFLGIQLSRNFLLLVAF</sequence>
<dbReference type="PROSITE" id="PS51257">
    <property type="entry name" value="PROKAR_LIPOPROTEIN"/>
    <property type="match status" value="1"/>
</dbReference>